<feature type="chain" id="PRO_5034438150" evidence="1">
    <location>
        <begin position="23"/>
        <end position="79"/>
    </location>
</feature>
<keyword evidence="1" id="KW-0732">Signal</keyword>
<reference evidence="2" key="1">
    <citation type="submission" date="2016-12" db="EMBL/GenBank/DDBJ databases">
        <title>Mouse lemur reference genome and diversity panel.</title>
        <authorList>
            <person name="Harris R."/>
            <person name="Larsen P."/>
            <person name="Liu Y."/>
            <person name="Hughes D.S."/>
            <person name="Murali S."/>
            <person name="Raveendran M."/>
            <person name="Korchina V."/>
            <person name="Wang M."/>
            <person name="Jhangiani S."/>
            <person name="Bandaranaike D."/>
            <person name="Bellair M."/>
            <person name="Blankenburg K."/>
            <person name="Chao H."/>
            <person name="Dahdouli M."/>
            <person name="Dinh H."/>
            <person name="Doddapaneni H."/>
            <person name="English A."/>
            <person name="Firestine M."/>
            <person name="Gnanaolivu R."/>
            <person name="Gross S."/>
            <person name="Hernandez B."/>
            <person name="Javaid M."/>
            <person name="Jayaseelan J."/>
            <person name="Jones J."/>
            <person name="Khan Z."/>
            <person name="Kovar C."/>
            <person name="Kurapati P."/>
            <person name="Le B."/>
            <person name="Lee S."/>
            <person name="Li M."/>
            <person name="Mathew T."/>
            <person name="Narasimhan A."/>
            <person name="Ngo D."/>
            <person name="Nguyen L."/>
            <person name="Okwuonu G."/>
            <person name="Ongeri F."/>
            <person name="Osuji N."/>
            <person name="Pu L.-L."/>
            <person name="Puazo M."/>
            <person name="Quiroz J."/>
            <person name="Raj R."/>
            <person name="Rajbhandari K."/>
            <person name="Reid J.G."/>
            <person name="Santibanez J."/>
            <person name="Sexton D."/>
            <person name="Skinner E."/>
            <person name="Vee V."/>
            <person name="Weissenberger G."/>
            <person name="Wu Y."/>
            <person name="Xin Y."/>
            <person name="Han Y."/>
            <person name="Campbell C."/>
            <person name="Brown A."/>
            <person name="Sullivan B."/>
            <person name="Shelton J."/>
            <person name="Brown S."/>
            <person name="Dudchenko O."/>
            <person name="Machol I."/>
            <person name="Durand N."/>
            <person name="Shamim M."/>
            <person name="Lieberman A."/>
            <person name="Muzny D.M."/>
            <person name="Richards S."/>
            <person name="Yoder A."/>
            <person name="Worley K.C."/>
            <person name="Rogers J."/>
            <person name="Gibbs R.A."/>
        </authorList>
    </citation>
    <scope>NUCLEOTIDE SEQUENCE [LARGE SCALE GENOMIC DNA]</scope>
</reference>
<gene>
    <name evidence="2" type="primary">DEFB136</name>
</gene>
<dbReference type="GO" id="GO:0001530">
    <property type="term" value="F:lipopolysaccharide binding"/>
    <property type="evidence" value="ECO:0007669"/>
    <property type="project" value="Ensembl"/>
</dbReference>
<dbReference type="PANTHER" id="PTHR39413">
    <property type="entry name" value="BETA-DEFENSIN 136"/>
    <property type="match status" value="1"/>
</dbReference>
<name>A0A8C5XW22_MICMU</name>
<organism evidence="2 3">
    <name type="scientific">Microcebus murinus</name>
    <name type="common">Gray mouse lemur</name>
    <name type="synonym">Lemur murinus</name>
    <dbReference type="NCBI Taxonomy" id="30608"/>
    <lineage>
        <taxon>Eukaryota</taxon>
        <taxon>Metazoa</taxon>
        <taxon>Chordata</taxon>
        <taxon>Craniata</taxon>
        <taxon>Vertebrata</taxon>
        <taxon>Euteleostomi</taxon>
        <taxon>Mammalia</taxon>
        <taxon>Eutheria</taxon>
        <taxon>Euarchontoglires</taxon>
        <taxon>Primates</taxon>
        <taxon>Strepsirrhini</taxon>
        <taxon>Lemuriformes</taxon>
        <taxon>Cheirogaleidae</taxon>
        <taxon>Microcebus</taxon>
    </lineage>
</organism>
<dbReference type="GeneTree" id="ENSGT00390000001862"/>
<proteinExistence type="predicted"/>
<feature type="signal peptide" evidence="1">
    <location>
        <begin position="1"/>
        <end position="22"/>
    </location>
</feature>
<dbReference type="Proteomes" id="UP000694394">
    <property type="component" value="Chromosome 20"/>
</dbReference>
<evidence type="ECO:0000313" key="2">
    <source>
        <dbReference type="Ensembl" id="ENSMICP00000042147.1"/>
    </source>
</evidence>
<reference evidence="2" key="3">
    <citation type="submission" date="2025-09" db="UniProtKB">
        <authorList>
            <consortium name="Ensembl"/>
        </authorList>
    </citation>
    <scope>IDENTIFICATION</scope>
</reference>
<keyword evidence="3" id="KW-1185">Reference proteome</keyword>
<dbReference type="GO" id="GO:0050829">
    <property type="term" value="P:defense response to Gram-negative bacterium"/>
    <property type="evidence" value="ECO:0007669"/>
    <property type="project" value="Ensembl"/>
</dbReference>
<dbReference type="Ensembl" id="ENSMICT00000061474.1">
    <property type="protein sequence ID" value="ENSMICP00000042147.1"/>
    <property type="gene ID" value="ENSMICG00000041799.1"/>
</dbReference>
<dbReference type="GO" id="GO:0050830">
    <property type="term" value="P:defense response to Gram-positive bacterium"/>
    <property type="evidence" value="ECO:0007669"/>
    <property type="project" value="Ensembl"/>
</dbReference>
<accession>A0A8C5XW22</accession>
<reference evidence="2" key="2">
    <citation type="submission" date="2025-08" db="UniProtKB">
        <authorList>
            <consortium name="Ensembl"/>
        </authorList>
    </citation>
    <scope>IDENTIFICATION</scope>
</reference>
<dbReference type="Pfam" id="PF17333">
    <property type="entry name" value="DEFB136"/>
    <property type="match status" value="1"/>
</dbReference>
<dbReference type="GO" id="GO:0140367">
    <property type="term" value="P:antibacterial innate immune response"/>
    <property type="evidence" value="ECO:0007669"/>
    <property type="project" value="Ensembl"/>
</dbReference>
<sequence length="79" mass="8723">TMGLYLPGLLFFLAISLPSGNAMFGNDGVEIRGCTVLTGRCFLGCPPGWQWLAFCRNFMSCCKKLTVHLPPQAEDPWIN</sequence>
<dbReference type="PANTHER" id="PTHR39413:SF1">
    <property type="entry name" value="DEFENSIN BETA 136"/>
    <property type="match status" value="1"/>
</dbReference>
<dbReference type="InterPro" id="IPR035307">
    <property type="entry name" value="DEFB136/42"/>
</dbReference>
<evidence type="ECO:0000256" key="1">
    <source>
        <dbReference type="SAM" id="SignalP"/>
    </source>
</evidence>
<dbReference type="EMBL" id="ABDC03023648">
    <property type="status" value="NOT_ANNOTATED_CDS"/>
    <property type="molecule type" value="Genomic_DNA"/>
</dbReference>
<dbReference type="GO" id="GO:0061760">
    <property type="term" value="P:antifungal innate immune response"/>
    <property type="evidence" value="ECO:0007669"/>
    <property type="project" value="Ensembl"/>
</dbReference>
<dbReference type="AlphaFoldDB" id="A0A8C5XW22"/>
<protein>
    <submittedName>
        <fullName evidence="2">Defensin beta 136</fullName>
    </submittedName>
</protein>
<evidence type="ECO:0000313" key="3">
    <source>
        <dbReference type="Proteomes" id="UP000694394"/>
    </source>
</evidence>